<dbReference type="InterPro" id="IPR043502">
    <property type="entry name" value="DNA/RNA_pol_sf"/>
</dbReference>
<evidence type="ECO:0000313" key="4">
    <source>
        <dbReference type="Proteomes" id="UP001302602"/>
    </source>
</evidence>
<gene>
    <name evidence="3" type="ORF">N657DRAFT_635228</name>
</gene>
<organism evidence="3 4">
    <name type="scientific">Parathielavia appendiculata</name>
    <dbReference type="NCBI Taxonomy" id="2587402"/>
    <lineage>
        <taxon>Eukaryota</taxon>
        <taxon>Fungi</taxon>
        <taxon>Dikarya</taxon>
        <taxon>Ascomycota</taxon>
        <taxon>Pezizomycotina</taxon>
        <taxon>Sordariomycetes</taxon>
        <taxon>Sordariomycetidae</taxon>
        <taxon>Sordariales</taxon>
        <taxon>Chaetomiaceae</taxon>
        <taxon>Parathielavia</taxon>
    </lineage>
</organism>
<keyword evidence="4" id="KW-1185">Reference proteome</keyword>
<reference evidence="3" key="1">
    <citation type="journal article" date="2023" name="Mol. Phylogenet. Evol.">
        <title>Genome-scale phylogeny and comparative genomics of the fungal order Sordariales.</title>
        <authorList>
            <person name="Hensen N."/>
            <person name="Bonometti L."/>
            <person name="Westerberg I."/>
            <person name="Brannstrom I.O."/>
            <person name="Guillou S."/>
            <person name="Cros-Aarteil S."/>
            <person name="Calhoun S."/>
            <person name="Haridas S."/>
            <person name="Kuo A."/>
            <person name="Mondo S."/>
            <person name="Pangilinan J."/>
            <person name="Riley R."/>
            <person name="LaButti K."/>
            <person name="Andreopoulos B."/>
            <person name="Lipzen A."/>
            <person name="Chen C."/>
            <person name="Yan M."/>
            <person name="Daum C."/>
            <person name="Ng V."/>
            <person name="Clum A."/>
            <person name="Steindorff A."/>
            <person name="Ohm R.A."/>
            <person name="Martin F."/>
            <person name="Silar P."/>
            <person name="Natvig D.O."/>
            <person name="Lalanne C."/>
            <person name="Gautier V."/>
            <person name="Ament-Velasquez S.L."/>
            <person name="Kruys A."/>
            <person name="Hutchinson M.I."/>
            <person name="Powell A.J."/>
            <person name="Barry K."/>
            <person name="Miller A.N."/>
            <person name="Grigoriev I.V."/>
            <person name="Debuchy R."/>
            <person name="Gladieux P."/>
            <person name="Hiltunen Thoren M."/>
            <person name="Johannesson H."/>
        </authorList>
    </citation>
    <scope>NUCLEOTIDE SEQUENCE</scope>
    <source>
        <strain evidence="3">CBS 731.68</strain>
    </source>
</reference>
<comment type="subcellular location">
    <subcellularLocation>
        <location evidence="1">Mitochondrion</location>
    </subcellularLocation>
</comment>
<evidence type="ECO:0000256" key="1">
    <source>
        <dbReference type="ARBA" id="ARBA00004173"/>
    </source>
</evidence>
<dbReference type="Gene3D" id="3.10.10.10">
    <property type="entry name" value="HIV Type 1 Reverse Transcriptase, subunit A, domain 1"/>
    <property type="match status" value="1"/>
</dbReference>
<proteinExistence type="predicted"/>
<sequence>MTADFAVRSDIDPVSLATYEAPFTPINAKFPLTDYAGAIIEQGITHLKAPRVQLANVTSPTDFPEATASFSQSDTPVSDYVFQLTQQSELAMPDLKIGETLTPAAEPDDWLKVPLVEGWQNQKVRARSYPLSQRDREVLNKTFNALYKQCRIRWAKGAGPFAHPVFVVWGMSRGELKGRVVNDLRGLNKVTVPDNYPPLSSNDEHNNNGNQGIGCDDFIGSKLGTFFNDNTAPKGSSTFKALLLGKTTRYNTPRVAVIIKDLSKKFKEIVNFHTYEGQGKRHDLYDTPQGGTTLDARDVNSFNSFWRAKASWDSEVWPFIEDVFAFSPKATPSNNKVDEDI</sequence>
<evidence type="ECO:0000256" key="2">
    <source>
        <dbReference type="ARBA" id="ARBA00023128"/>
    </source>
</evidence>
<evidence type="ECO:0000313" key="3">
    <source>
        <dbReference type="EMBL" id="KAK4122490.1"/>
    </source>
</evidence>
<dbReference type="AlphaFoldDB" id="A0AAN6TXA6"/>
<dbReference type="GO" id="GO:0005739">
    <property type="term" value="C:mitochondrion"/>
    <property type="evidence" value="ECO:0007669"/>
    <property type="project" value="UniProtKB-SubCell"/>
</dbReference>
<dbReference type="GeneID" id="87828098"/>
<dbReference type="SUPFAM" id="SSF56672">
    <property type="entry name" value="DNA/RNA polymerases"/>
    <property type="match status" value="1"/>
</dbReference>
<reference evidence="3" key="2">
    <citation type="submission" date="2023-05" db="EMBL/GenBank/DDBJ databases">
        <authorList>
            <consortium name="Lawrence Berkeley National Laboratory"/>
            <person name="Steindorff A."/>
            <person name="Hensen N."/>
            <person name="Bonometti L."/>
            <person name="Westerberg I."/>
            <person name="Brannstrom I.O."/>
            <person name="Guillou S."/>
            <person name="Cros-Aarteil S."/>
            <person name="Calhoun S."/>
            <person name="Haridas S."/>
            <person name="Kuo A."/>
            <person name="Mondo S."/>
            <person name="Pangilinan J."/>
            <person name="Riley R."/>
            <person name="Labutti K."/>
            <person name="Andreopoulos B."/>
            <person name="Lipzen A."/>
            <person name="Chen C."/>
            <person name="Yanf M."/>
            <person name="Daum C."/>
            <person name="Ng V."/>
            <person name="Clum A."/>
            <person name="Ohm R."/>
            <person name="Martin F."/>
            <person name="Silar P."/>
            <person name="Natvig D."/>
            <person name="Lalanne C."/>
            <person name="Gautier V."/>
            <person name="Ament-Velasquez S.L."/>
            <person name="Kruys A."/>
            <person name="Hutchinson M.I."/>
            <person name="Powell A.J."/>
            <person name="Barry K."/>
            <person name="Miller A.N."/>
            <person name="Grigoriev I.V."/>
            <person name="Debuchy R."/>
            <person name="Gladieux P."/>
            <person name="Thoren M.H."/>
            <person name="Johannesson H."/>
        </authorList>
    </citation>
    <scope>NUCLEOTIDE SEQUENCE</scope>
    <source>
        <strain evidence="3">CBS 731.68</strain>
    </source>
</reference>
<dbReference type="Proteomes" id="UP001302602">
    <property type="component" value="Unassembled WGS sequence"/>
</dbReference>
<keyword evidence="2" id="KW-0496">Mitochondrion</keyword>
<name>A0AAN6TXA6_9PEZI</name>
<dbReference type="EMBL" id="MU853231">
    <property type="protein sequence ID" value="KAK4122490.1"/>
    <property type="molecule type" value="Genomic_DNA"/>
</dbReference>
<comment type="caution">
    <text evidence="3">The sequence shown here is derived from an EMBL/GenBank/DDBJ whole genome shotgun (WGS) entry which is preliminary data.</text>
</comment>
<accession>A0AAN6TXA6</accession>
<protein>
    <submittedName>
        <fullName evidence="3">Uncharacterized protein</fullName>
    </submittedName>
</protein>
<dbReference type="RefSeq" id="XP_062646261.1">
    <property type="nucleotide sequence ID" value="XM_062791329.1"/>
</dbReference>